<dbReference type="SMART" id="SM00184">
    <property type="entry name" value="RING"/>
    <property type="match status" value="1"/>
</dbReference>
<proteinExistence type="predicted"/>
<dbReference type="Gene3D" id="3.30.40.10">
    <property type="entry name" value="Zinc/RING finger domain, C3HC4 (zinc finger)"/>
    <property type="match status" value="1"/>
</dbReference>
<dbReference type="PROSITE" id="PS50089">
    <property type="entry name" value="ZF_RING_2"/>
    <property type="match status" value="1"/>
</dbReference>
<comment type="caution">
    <text evidence="11">The sequence shown here is derived from an EMBL/GenBank/DDBJ whole genome shotgun (WGS) entry which is preliminary data.</text>
</comment>
<feature type="region of interest" description="Disordered" evidence="9">
    <location>
        <begin position="1"/>
        <end position="25"/>
    </location>
</feature>
<dbReference type="Pfam" id="PF13639">
    <property type="entry name" value="zf-RING_2"/>
    <property type="match status" value="1"/>
</dbReference>
<dbReference type="FunFam" id="3.30.40.10:FF:000022">
    <property type="entry name" value="E3 ubiquitin-protein ligase RING1-like"/>
    <property type="match status" value="1"/>
</dbReference>
<evidence type="ECO:0000256" key="9">
    <source>
        <dbReference type="SAM" id="MobiDB-lite"/>
    </source>
</evidence>
<protein>
    <recommendedName>
        <fullName evidence="2">RING-type E3 ubiquitin transferase</fullName>
        <ecNumber evidence="2">2.3.2.27</ecNumber>
    </recommendedName>
</protein>
<evidence type="ECO:0000256" key="5">
    <source>
        <dbReference type="ARBA" id="ARBA00022771"/>
    </source>
</evidence>
<accession>A0AAV5KI86</accession>
<evidence type="ECO:0000259" key="10">
    <source>
        <dbReference type="PROSITE" id="PS50089"/>
    </source>
</evidence>
<dbReference type="PANTHER" id="PTHR15710:SF116">
    <property type="entry name" value="RING_U-BOX SUPERFAMILY PROTEIN"/>
    <property type="match status" value="1"/>
</dbReference>
<dbReference type="PANTHER" id="PTHR15710">
    <property type="entry name" value="E3 UBIQUITIN-PROTEIN LIGASE PRAJA"/>
    <property type="match status" value="1"/>
</dbReference>
<keyword evidence="5 8" id="KW-0863">Zinc-finger</keyword>
<dbReference type="Proteomes" id="UP001054252">
    <property type="component" value="Unassembled WGS sequence"/>
</dbReference>
<keyword evidence="12" id="KW-1185">Reference proteome</keyword>
<evidence type="ECO:0000256" key="1">
    <source>
        <dbReference type="ARBA" id="ARBA00000900"/>
    </source>
</evidence>
<dbReference type="InterPro" id="IPR001841">
    <property type="entry name" value="Znf_RING"/>
</dbReference>
<evidence type="ECO:0000256" key="3">
    <source>
        <dbReference type="ARBA" id="ARBA00022679"/>
    </source>
</evidence>
<dbReference type="GO" id="GO:0061630">
    <property type="term" value="F:ubiquitin protein ligase activity"/>
    <property type="evidence" value="ECO:0007669"/>
    <property type="project" value="UniProtKB-EC"/>
</dbReference>
<evidence type="ECO:0000313" key="12">
    <source>
        <dbReference type="Proteomes" id="UP001054252"/>
    </source>
</evidence>
<evidence type="ECO:0000256" key="8">
    <source>
        <dbReference type="PROSITE-ProRule" id="PRU00175"/>
    </source>
</evidence>
<dbReference type="AlphaFoldDB" id="A0AAV5KI86"/>
<dbReference type="GO" id="GO:0016567">
    <property type="term" value="P:protein ubiquitination"/>
    <property type="evidence" value="ECO:0007669"/>
    <property type="project" value="TreeGrafter"/>
</dbReference>
<sequence>MDQDFLDSVTENGRPGPPQTPASSIESLRRLKISQTQFRNDTLCPICKDEFQVDGEATELPCKHLYHSDCIIPWLSIHNTCPVCRYELNDNNTGVVDEDENNSGRINFSTVEQMTDMLGWLWRQFLSLRPLLYLRPVRAVADWTRLYIDFVFRYIVH</sequence>
<dbReference type="GO" id="GO:0005737">
    <property type="term" value="C:cytoplasm"/>
    <property type="evidence" value="ECO:0007669"/>
    <property type="project" value="TreeGrafter"/>
</dbReference>
<evidence type="ECO:0000256" key="7">
    <source>
        <dbReference type="ARBA" id="ARBA00022833"/>
    </source>
</evidence>
<keyword evidence="7" id="KW-0862">Zinc</keyword>
<dbReference type="EMBL" id="BPVZ01000065">
    <property type="protein sequence ID" value="GKV24245.1"/>
    <property type="molecule type" value="Genomic_DNA"/>
</dbReference>
<dbReference type="SUPFAM" id="SSF57850">
    <property type="entry name" value="RING/U-box"/>
    <property type="match status" value="1"/>
</dbReference>
<keyword evidence="6" id="KW-0833">Ubl conjugation pathway</keyword>
<evidence type="ECO:0000313" key="11">
    <source>
        <dbReference type="EMBL" id="GKV24245.1"/>
    </source>
</evidence>
<feature type="domain" description="RING-type" evidence="10">
    <location>
        <begin position="44"/>
        <end position="85"/>
    </location>
</feature>
<dbReference type="EC" id="2.3.2.27" evidence="2"/>
<name>A0AAV5KI86_9ROSI</name>
<evidence type="ECO:0000256" key="4">
    <source>
        <dbReference type="ARBA" id="ARBA00022723"/>
    </source>
</evidence>
<gene>
    <name evidence="11" type="ORF">SLEP1_g33878</name>
</gene>
<dbReference type="GO" id="GO:0008270">
    <property type="term" value="F:zinc ion binding"/>
    <property type="evidence" value="ECO:0007669"/>
    <property type="project" value="UniProtKB-KW"/>
</dbReference>
<reference evidence="11 12" key="1">
    <citation type="journal article" date="2021" name="Commun. Biol.">
        <title>The genome of Shorea leprosula (Dipterocarpaceae) highlights the ecological relevance of drought in aseasonal tropical rainforests.</title>
        <authorList>
            <person name="Ng K.K.S."/>
            <person name="Kobayashi M.J."/>
            <person name="Fawcett J.A."/>
            <person name="Hatakeyama M."/>
            <person name="Paape T."/>
            <person name="Ng C.H."/>
            <person name="Ang C.C."/>
            <person name="Tnah L.H."/>
            <person name="Lee C.T."/>
            <person name="Nishiyama T."/>
            <person name="Sese J."/>
            <person name="O'Brien M.J."/>
            <person name="Copetti D."/>
            <person name="Mohd Noor M.I."/>
            <person name="Ong R.C."/>
            <person name="Putra M."/>
            <person name="Sireger I.Z."/>
            <person name="Indrioko S."/>
            <person name="Kosugi Y."/>
            <person name="Izuno A."/>
            <person name="Isagi Y."/>
            <person name="Lee S.L."/>
            <person name="Shimizu K.K."/>
        </authorList>
    </citation>
    <scope>NUCLEOTIDE SEQUENCE [LARGE SCALE GENOMIC DNA]</scope>
    <source>
        <strain evidence="11">214</strain>
    </source>
</reference>
<evidence type="ECO:0000256" key="6">
    <source>
        <dbReference type="ARBA" id="ARBA00022786"/>
    </source>
</evidence>
<comment type="catalytic activity">
    <reaction evidence="1">
        <text>S-ubiquitinyl-[E2 ubiquitin-conjugating enzyme]-L-cysteine + [acceptor protein]-L-lysine = [E2 ubiquitin-conjugating enzyme]-L-cysteine + N(6)-ubiquitinyl-[acceptor protein]-L-lysine.</text>
        <dbReference type="EC" id="2.3.2.27"/>
    </reaction>
</comment>
<dbReference type="InterPro" id="IPR013083">
    <property type="entry name" value="Znf_RING/FYVE/PHD"/>
</dbReference>
<organism evidence="11 12">
    <name type="scientific">Rubroshorea leprosula</name>
    <dbReference type="NCBI Taxonomy" id="152421"/>
    <lineage>
        <taxon>Eukaryota</taxon>
        <taxon>Viridiplantae</taxon>
        <taxon>Streptophyta</taxon>
        <taxon>Embryophyta</taxon>
        <taxon>Tracheophyta</taxon>
        <taxon>Spermatophyta</taxon>
        <taxon>Magnoliopsida</taxon>
        <taxon>eudicotyledons</taxon>
        <taxon>Gunneridae</taxon>
        <taxon>Pentapetalae</taxon>
        <taxon>rosids</taxon>
        <taxon>malvids</taxon>
        <taxon>Malvales</taxon>
        <taxon>Dipterocarpaceae</taxon>
        <taxon>Rubroshorea</taxon>
    </lineage>
</organism>
<keyword evidence="3" id="KW-0808">Transferase</keyword>
<evidence type="ECO:0000256" key="2">
    <source>
        <dbReference type="ARBA" id="ARBA00012483"/>
    </source>
</evidence>
<keyword evidence="4" id="KW-0479">Metal-binding</keyword>